<comment type="caution">
    <text evidence="3">The sequence shown here is derived from an EMBL/GenBank/DDBJ whole genome shotgun (WGS) entry which is preliminary data.</text>
</comment>
<evidence type="ECO:0000313" key="3">
    <source>
        <dbReference type="EMBL" id="OQR87845.1"/>
    </source>
</evidence>
<dbReference type="Proteomes" id="UP000243579">
    <property type="component" value="Unassembled WGS sequence"/>
</dbReference>
<gene>
    <name evidence="3" type="ORF">ACHHYP_07996</name>
</gene>
<organism evidence="3 4">
    <name type="scientific">Achlya hypogyna</name>
    <name type="common">Oomycete</name>
    <name type="synonym">Protoachlya hypogyna</name>
    <dbReference type="NCBI Taxonomy" id="1202772"/>
    <lineage>
        <taxon>Eukaryota</taxon>
        <taxon>Sar</taxon>
        <taxon>Stramenopiles</taxon>
        <taxon>Oomycota</taxon>
        <taxon>Saprolegniomycetes</taxon>
        <taxon>Saprolegniales</taxon>
        <taxon>Achlyaceae</taxon>
        <taxon>Achlya</taxon>
    </lineage>
</organism>
<evidence type="ECO:0000313" key="4">
    <source>
        <dbReference type="Proteomes" id="UP000243579"/>
    </source>
</evidence>
<reference evidence="3 4" key="1">
    <citation type="journal article" date="2014" name="Genome Biol. Evol.">
        <title>The secreted proteins of Achlya hypogyna and Thraustotheca clavata identify the ancestral oomycete secretome and reveal gene acquisitions by horizontal gene transfer.</title>
        <authorList>
            <person name="Misner I."/>
            <person name="Blouin N."/>
            <person name="Leonard G."/>
            <person name="Richards T.A."/>
            <person name="Lane C.E."/>
        </authorList>
    </citation>
    <scope>NUCLEOTIDE SEQUENCE [LARGE SCALE GENOMIC DNA]</scope>
    <source>
        <strain evidence="3 4">ATCC 48635</strain>
    </source>
</reference>
<feature type="region of interest" description="Disordered" evidence="2">
    <location>
        <begin position="29"/>
        <end position="78"/>
    </location>
</feature>
<keyword evidence="1" id="KW-0175">Coiled coil</keyword>
<sequence length="364" mass="40387">MSRPRQPAGDFGGGFFLPAQRSMHCKGGFFTSAVTTPTPAAKPLKPPARKPVPASRHSRRAANQETHEAPKRGSLPLLDASVQVKYETALQELQEIKGQIRARPPMPTPTPDAADAPELPSELPSPAKKLQIAEAVIRKLYKKNLELEKALAAAKSEAVAHCATEPLVHPPTPATVEGIAAQKEVFLRSLAAEQDRTIRGLQLQLQQLRTRPVVAADAASSSAIPRLQQRLQEALDDASRQRANYARLQREHDQLLGRRARTLAGNGDIDRQARETLQLLEARLAAVEREREQEALLLNLQLFETEKRNCDSYVAQKLLEDEMASVVQGVEERDAIDDQIDKCMLGLFERLHHVERENVQLRGR</sequence>
<dbReference type="OrthoDB" id="166827at2759"/>
<evidence type="ECO:0000256" key="2">
    <source>
        <dbReference type="SAM" id="MobiDB-lite"/>
    </source>
</evidence>
<feature type="coiled-coil region" evidence="1">
    <location>
        <begin position="130"/>
        <end position="157"/>
    </location>
</feature>
<feature type="region of interest" description="Disordered" evidence="2">
    <location>
        <begin position="97"/>
        <end position="126"/>
    </location>
</feature>
<dbReference type="EMBL" id="JNBR01001422">
    <property type="protein sequence ID" value="OQR87845.1"/>
    <property type="molecule type" value="Genomic_DNA"/>
</dbReference>
<evidence type="ECO:0000256" key="1">
    <source>
        <dbReference type="SAM" id="Coils"/>
    </source>
</evidence>
<dbReference type="AlphaFoldDB" id="A0A1V9YQ20"/>
<feature type="compositionally biased region" description="Low complexity" evidence="2">
    <location>
        <begin position="33"/>
        <end position="43"/>
    </location>
</feature>
<keyword evidence="4" id="KW-1185">Reference proteome</keyword>
<protein>
    <submittedName>
        <fullName evidence="3">Uncharacterized protein</fullName>
    </submittedName>
</protein>
<feature type="coiled-coil region" evidence="1">
    <location>
        <begin position="191"/>
        <end position="297"/>
    </location>
</feature>
<proteinExistence type="predicted"/>
<accession>A0A1V9YQ20</accession>
<name>A0A1V9YQ20_ACHHY</name>